<keyword evidence="5" id="KW-0378">Hydrolase</keyword>
<gene>
    <name evidence="11" type="ORF">CROST_010440</name>
</gene>
<protein>
    <submittedName>
        <fullName evidence="11">Uncharacterized protein</fullName>
    </submittedName>
</protein>
<evidence type="ECO:0000313" key="11">
    <source>
        <dbReference type="EMBL" id="URZ10336.1"/>
    </source>
</evidence>
<dbReference type="Gene3D" id="2.60.120.970">
    <property type="match status" value="1"/>
</dbReference>
<dbReference type="InterPro" id="IPR055372">
    <property type="entry name" value="CBM96"/>
</dbReference>
<dbReference type="Gene3D" id="2.60.120.260">
    <property type="entry name" value="Galactose-binding domain-like"/>
    <property type="match status" value="2"/>
</dbReference>
<evidence type="ECO:0000259" key="9">
    <source>
        <dbReference type="Pfam" id="PF24517"/>
    </source>
</evidence>
<keyword evidence="2" id="KW-0964">Secreted</keyword>
<dbReference type="GO" id="GO:0016798">
    <property type="term" value="F:hydrolase activity, acting on glycosyl bonds"/>
    <property type="evidence" value="ECO:0007669"/>
    <property type="project" value="InterPro"/>
</dbReference>
<evidence type="ECO:0000259" key="8">
    <source>
        <dbReference type="Pfam" id="PF02018"/>
    </source>
</evidence>
<proteinExistence type="predicted"/>
<dbReference type="KEGG" id="crw:CROST_010440"/>
<evidence type="ECO:0000259" key="10">
    <source>
        <dbReference type="Pfam" id="PF25023"/>
    </source>
</evidence>
<name>A0A1S8L228_9CLOT</name>
<dbReference type="Gene3D" id="2.180.10.10">
    <property type="entry name" value="RHS repeat-associated core"/>
    <property type="match status" value="1"/>
</dbReference>
<evidence type="ECO:0000256" key="7">
    <source>
        <dbReference type="SAM" id="Phobius"/>
    </source>
</evidence>
<reference evidence="11 12" key="1">
    <citation type="submission" date="2022-04" db="EMBL/GenBank/DDBJ databases">
        <title>Genome sequence of C. roseum typestrain.</title>
        <authorList>
            <person name="Poehlein A."/>
            <person name="Schoch T."/>
            <person name="Duerre P."/>
            <person name="Daniel R."/>
        </authorList>
    </citation>
    <scope>NUCLEOTIDE SEQUENCE [LARGE SCALE GENOMIC DNA]</scope>
    <source>
        <strain evidence="11 12">DSM 7320</strain>
    </source>
</reference>
<keyword evidence="7" id="KW-0472">Membrane</keyword>
<feature type="transmembrane region" description="Helical" evidence="7">
    <location>
        <begin position="2254"/>
        <end position="2278"/>
    </location>
</feature>
<feature type="domain" description="CBM-cenC" evidence="8">
    <location>
        <begin position="841"/>
        <end position="966"/>
    </location>
</feature>
<feature type="domain" description="Teneurin-like YD-shell" evidence="10">
    <location>
        <begin position="1891"/>
        <end position="2098"/>
    </location>
</feature>
<evidence type="ECO:0000256" key="2">
    <source>
        <dbReference type="ARBA" id="ARBA00022525"/>
    </source>
</evidence>
<dbReference type="SMART" id="SM00728">
    <property type="entry name" value="ChW"/>
    <property type="match status" value="6"/>
</dbReference>
<keyword evidence="12" id="KW-1185">Reference proteome</keyword>
<organism evidence="11 12">
    <name type="scientific">Clostridium felsineum</name>
    <dbReference type="NCBI Taxonomy" id="36839"/>
    <lineage>
        <taxon>Bacteria</taxon>
        <taxon>Bacillati</taxon>
        <taxon>Bacillota</taxon>
        <taxon>Clostridia</taxon>
        <taxon>Eubacteriales</taxon>
        <taxon>Clostridiaceae</taxon>
        <taxon>Clostridium</taxon>
    </lineage>
</organism>
<evidence type="ECO:0000313" key="12">
    <source>
        <dbReference type="Proteomes" id="UP000190951"/>
    </source>
</evidence>
<dbReference type="InterPro" id="IPR006530">
    <property type="entry name" value="YD"/>
</dbReference>
<dbReference type="Proteomes" id="UP000190951">
    <property type="component" value="Chromosome"/>
</dbReference>
<dbReference type="InterPro" id="IPR056823">
    <property type="entry name" value="TEN-like_YD-shell"/>
</dbReference>
<dbReference type="Gene3D" id="3.90.930.1">
    <property type="match status" value="1"/>
</dbReference>
<sequence>MRKIKRNISFGLIVFLITAMFHITIYGQTVDISSLIKGQSNQNNQTEKKEKKNVSKITKELEEQRTENTKRYQKEDGSYEIAEYGTAVHYKENNKWKDIDNTLKTSDDSGYLENKQNDFKIKISKESDKKKLVDVKKDKYEFSWNLEDIKEVEGEVASEAPNKIASEVNESVDREIKANKELASEATTEQQKDKAILVNNEKIKTLKNIISGINFKDAFQNTDLQYVLKGSDIKENIILNKYTDNCEYKFNLNIKNMILKLQKDNSIIFYDSTDKAKEIFKINAPVMYDSKGKTSSNIKVSLTQDKDTCVLKLTPDTKWLKSKKRAYPVTIDPSVRTSLDKNSIHDTFVASNDTANKAQNQYLRVGSVPQIGTTRTYIKFDLPQLSSGDMIVSAGLNLEYNPQVSKGSNNQVNVHKVNQDFNPDNLSWGTQPSYDPHVEALSVINSTQQDWIYWDITSIAKQWYTSGNNYGLMLEEDNSSNYTSFWSDNIDDAYSKARPQVSFAYINNSGIENYWTYHTQAIGRAGTSYLNDYNGNLVLKHDDISMSGSRLPIAINHIFNSNDRGDNINYGNGWRLNVSQKIEQQTIEGQPWYKYTDEDGTKHYFLDSGGAELQDELNLGLTLKKNPDGSCSISDKKNNTIKFNSRNNDLEQITDANGNVTVFVSDNVNNKRVLTEVVDPSGRVVKLSYGANGNLASIVDTSGRTTSYSYDGAGNLTGITYPDGKTSSYSYDGNHNLINVTDYDGYKVDYSYYGALPYRVSSIAEGNTDGTAGDKLDISYGNNNTTFTDEKGRNNEYMFDDRGKTLSVKDIDGSAEYYQYGDTTNVSKLTSESKLQKTVENLLTNHELESTDGWGFNSDGGSGTSSFSTENHYLGNQSIKIDKTDNVQRQYADQWNNLTKGETYTFSAYVKTYNVSNTNGKGAVISFYYKDKNGVYQSIDSKPISGTNDWQRLNVTFTLPNDASDTNVLTRVGVLGESGTAYFDSLQLETGSVSNRYNLMENGDLSGTISVPNKWGTTGTSGTDSLTTINDSDHPDNLNNTVYSVSGAYGASKRLCQSVNVSGDSGDIYSFGAWGKGYSVPSGTFQIQLAFVDGSSAQWVTLEFNKNYDKWQYISGKAIAKQKYSRIDIYYLYENNANTAYFDGAQLYKEDFDQSYQYDSKGNILSTAEIAKKDSTFQFQYNGNNDLEQSVAPKGGSFKYEYDSKHNVTRATTGENTSYNFGYDASGNPTTAKVGDGTDYLQSKATYTDSGNYIKSLTDSLGNTTTYNYDETKGLLNSTTDPKGNTTNNSYDGMDKLTSTSATADGQNVSNSYEYTNDAISKINHNGFSYNFAYDPLGNNTSVSVGNQNLTQNIYEPRTSVLLKSNYGNGQSVSTDYDNLDRKTADLVGGDNSVGVSYSGQVQNIGWQNPVSDYSEAGTEGQSLRLEAMKVQLNNALPGMKIKYQAHVQNVGWQDWVYDGQEAGTENQGLRMEAVKIELEGAPKGYIVRYQVHVEGIGWMDPVQDGETAGTVGKGLRIEAIRISVEKPRYTYKYDAAGNLAEENDNVNDVVNNYTYDLEDKLVKSSDSNGNEINYDYDKNNNLASLKDKVNGVNHETDYTYDKDNKLTASKYGSNEFDNSYDTLSRRTASTINTGTSKYNISYEYLPGAQTSNTGVTYDAHVENTGWQNPWVNDGQTAGTEGQGLRMEALKVKLTNPTSGMRIKYQAQVQNVGWQPWVYDGDEAGTEGQNLRMEAVKIQLEGAPSGYHIYYQAQVQNKGWTDVVSDGQTAGTEGQGLRLEALRIYIVKPDVDSKDSGKIGTVDNNGNKISYTYDGNGNIETVTEAGKTIKYTYNELEELKREDNGVLNKTEVYNYDAGGNLLSKTEYPYTTGDLPAAGSTINYGYGDANWKDKLTNYNGVNISYDAVGNPLNDGRYSYTWEQGKQLSAMSGNGQNISYKYNEDGARTEKTVNGVTTKYHLDGDKVTYETDGTNQIYYTYDSSDQLISMNLNGSDYYYIKDAAGIIIGLIDKSGTQVVSYTYDSFGKLIAIDGSLKDTVGQINPYRYKSYRYDSETGLYYLQSRYYNPEWGRFINADSITANQGELLSGNMFAYCENNPVNKADVDGNIGIIMDGDQTVWVIPAGIGGVSKASAYEAPKKPASRPRPVSRPSNSSGTRKVIHKVNSYTGDKIAAGAESGGDSVAAWRVSKSLAKKYVLFPPKTFPEAIRGRIGTLYASAKMSKFCGPLSAAATVLGMVDDGLNYKYGTQRILVDIAGLAIGAGVSVAIGAFLAPGLFAVGVGMLASFGISWGESAVKDALWKEEKD</sequence>
<evidence type="ECO:0000256" key="4">
    <source>
        <dbReference type="ARBA" id="ARBA00022737"/>
    </source>
</evidence>
<dbReference type="Pfam" id="PF25023">
    <property type="entry name" value="TEN_YD-shell"/>
    <property type="match status" value="1"/>
</dbReference>
<keyword evidence="4" id="KW-0677">Repeat</keyword>
<evidence type="ECO:0000256" key="6">
    <source>
        <dbReference type="SAM" id="MobiDB-lite"/>
    </source>
</evidence>
<dbReference type="NCBIfam" id="NF033679">
    <property type="entry name" value="DNRLRE_dom"/>
    <property type="match status" value="1"/>
</dbReference>
<accession>A0A1S8L228</accession>
<dbReference type="Pfam" id="PF07538">
    <property type="entry name" value="ChW"/>
    <property type="match status" value="6"/>
</dbReference>
<dbReference type="NCBIfam" id="TIGR03696">
    <property type="entry name" value="Rhs_assc_core"/>
    <property type="match status" value="1"/>
</dbReference>
<dbReference type="NCBIfam" id="TIGR01643">
    <property type="entry name" value="YD_repeat_2x"/>
    <property type="match status" value="2"/>
</dbReference>
<keyword evidence="7" id="KW-0812">Transmembrane</keyword>
<keyword evidence="3" id="KW-0732">Signal</keyword>
<dbReference type="Pfam" id="PF05593">
    <property type="entry name" value="RHS_repeat"/>
    <property type="match status" value="1"/>
</dbReference>
<feature type="compositionally biased region" description="Low complexity" evidence="6">
    <location>
        <begin position="2144"/>
        <end position="2154"/>
    </location>
</feature>
<feature type="domain" description="Carbohydrate-binding module family 96" evidence="9">
    <location>
        <begin position="342"/>
        <end position="489"/>
    </location>
</feature>
<evidence type="ECO:0000256" key="5">
    <source>
        <dbReference type="ARBA" id="ARBA00022801"/>
    </source>
</evidence>
<evidence type="ECO:0000256" key="3">
    <source>
        <dbReference type="ARBA" id="ARBA00022729"/>
    </source>
</evidence>
<dbReference type="InterPro" id="IPR031325">
    <property type="entry name" value="RHS_repeat"/>
</dbReference>
<dbReference type="PANTHER" id="PTHR32305">
    <property type="match status" value="1"/>
</dbReference>
<dbReference type="RefSeq" id="WP_242953981.1">
    <property type="nucleotide sequence ID" value="NZ_CP096983.1"/>
</dbReference>
<dbReference type="SUPFAM" id="SSF49785">
    <property type="entry name" value="Galactose-binding domain-like"/>
    <property type="match status" value="1"/>
</dbReference>
<dbReference type="Pfam" id="PF02018">
    <property type="entry name" value="CBM_4_9"/>
    <property type="match status" value="1"/>
</dbReference>
<dbReference type="InterPro" id="IPR008979">
    <property type="entry name" value="Galactose-bd-like_sf"/>
</dbReference>
<dbReference type="STRING" id="84029.CROST_30600"/>
<dbReference type="EMBL" id="CP096983">
    <property type="protein sequence ID" value="URZ10336.1"/>
    <property type="molecule type" value="Genomic_DNA"/>
</dbReference>
<comment type="subcellular location">
    <subcellularLocation>
        <location evidence="1">Secreted</location>
    </subcellularLocation>
</comment>
<dbReference type="InterPro" id="IPR006637">
    <property type="entry name" value="ChW"/>
</dbReference>
<dbReference type="PANTHER" id="PTHR32305:SF17">
    <property type="entry name" value="TRNA NUCLEASE WAPA"/>
    <property type="match status" value="1"/>
</dbReference>
<evidence type="ECO:0000256" key="1">
    <source>
        <dbReference type="ARBA" id="ARBA00004613"/>
    </source>
</evidence>
<dbReference type="Pfam" id="PF24517">
    <property type="entry name" value="CBM96"/>
    <property type="match status" value="1"/>
</dbReference>
<keyword evidence="7" id="KW-1133">Transmembrane helix</keyword>
<dbReference type="InterPro" id="IPR003305">
    <property type="entry name" value="CenC_carb-bd"/>
</dbReference>
<feature type="region of interest" description="Disordered" evidence="6">
    <location>
        <begin position="2134"/>
        <end position="2159"/>
    </location>
</feature>
<dbReference type="InterPro" id="IPR050708">
    <property type="entry name" value="T6SS_VgrG/RHS"/>
</dbReference>
<dbReference type="InterPro" id="IPR022385">
    <property type="entry name" value="Rhs_assc_core"/>
</dbReference>